<evidence type="ECO:0000313" key="4">
    <source>
        <dbReference type="Proteomes" id="UP001200247"/>
    </source>
</evidence>
<evidence type="ECO:0000313" key="2">
    <source>
        <dbReference type="EMBL" id="MCG9024512.1"/>
    </source>
</evidence>
<reference evidence="1" key="1">
    <citation type="journal article" date="2017" name="J. Antimicrob. Chemother.">
        <title>Emergence and genomic analysis of MDR Laribacter hongkongensis strain HLGZ1 from Guangzhou, China.</title>
        <authorList>
            <person name="Wu H.K."/>
            <person name="Chen J.H."/>
            <person name="Yang L."/>
            <person name="Li A.R."/>
            <person name="Su D.H."/>
            <person name="Lin Y.P."/>
            <person name="Chen D.Q."/>
        </authorList>
    </citation>
    <scope>NUCLEOTIDE SEQUENCE</scope>
    <source>
        <strain evidence="1">HLGZ1</strain>
    </source>
</reference>
<protein>
    <submittedName>
        <fullName evidence="1">Uncharacterized protein</fullName>
    </submittedName>
</protein>
<proteinExistence type="predicted"/>
<evidence type="ECO:0000313" key="1">
    <source>
        <dbReference type="EMBL" id="ASJ23587.1"/>
    </source>
</evidence>
<accession>A0A248LFQ3</accession>
<sequence length="54" mass="5841">MKKVILLLGGFYALYLPLVTLGAQEVIDSSTQCQDTPQALHCTKASVYTKLVLG</sequence>
<dbReference type="AlphaFoldDB" id="A0A248LFQ3"/>
<reference evidence="3" key="2">
    <citation type="submission" date="2017-06" db="EMBL/GenBank/DDBJ databases">
        <title>Whole genome sequence of Laribacter hongkongensis LHGZ1.</title>
        <authorList>
            <person name="Chen D."/>
            <person name="Wu H."/>
            <person name="Chen J."/>
        </authorList>
    </citation>
    <scope>NUCLEOTIDE SEQUENCE [LARGE SCALE GENOMIC DNA]</scope>
    <source>
        <strain evidence="3">LHGZ1</strain>
    </source>
</reference>
<reference evidence="1" key="3">
    <citation type="submission" date="2017-06" db="EMBL/GenBank/DDBJ databases">
        <authorList>
            <person name="Kim H.J."/>
            <person name="Triplett B.A."/>
        </authorList>
    </citation>
    <scope>NUCLEOTIDE SEQUENCE</scope>
    <source>
        <strain evidence="1">HLGZ1</strain>
    </source>
</reference>
<dbReference type="RefSeq" id="WP_012696248.1">
    <property type="nucleotide sequence ID" value="NZ_CP022115.1"/>
</dbReference>
<name>A0A248LFQ3_9NEIS</name>
<dbReference type="GeneID" id="75111062"/>
<dbReference type="EMBL" id="JAJAXM010000002">
    <property type="protein sequence ID" value="MCG9024512.1"/>
    <property type="molecule type" value="Genomic_DNA"/>
</dbReference>
<reference evidence="2 4" key="4">
    <citation type="submission" date="2021-10" db="EMBL/GenBank/DDBJ databases">
        <title>Whole-genome sequencing analysis of Laribacter hongkongensis: virulence gene profiles, carbohydrate-active enzyme prediction, and antimicrobial resistance characterization.</title>
        <authorList>
            <person name="Yuan P."/>
            <person name="Zhan Y."/>
            <person name="Chen D."/>
        </authorList>
    </citation>
    <scope>NUCLEOTIDE SEQUENCE [LARGE SCALE GENOMIC DNA]</scope>
    <source>
        <strain evidence="2 4">W67</strain>
    </source>
</reference>
<dbReference type="Proteomes" id="UP001200247">
    <property type="component" value="Unassembled WGS sequence"/>
</dbReference>
<evidence type="ECO:0000313" key="3">
    <source>
        <dbReference type="Proteomes" id="UP000197424"/>
    </source>
</evidence>
<dbReference type="EMBL" id="CP022115">
    <property type="protein sequence ID" value="ASJ23587.1"/>
    <property type="molecule type" value="Genomic_DNA"/>
</dbReference>
<gene>
    <name evidence="2" type="ORF">LH440_01070</name>
    <name evidence="1" type="ORF">LHGZ1_0756</name>
</gene>
<dbReference type="Proteomes" id="UP000197424">
    <property type="component" value="Chromosome"/>
</dbReference>
<organism evidence="1 3">
    <name type="scientific">Laribacter hongkongensis</name>
    <dbReference type="NCBI Taxonomy" id="168471"/>
    <lineage>
        <taxon>Bacteria</taxon>
        <taxon>Pseudomonadati</taxon>
        <taxon>Pseudomonadota</taxon>
        <taxon>Betaproteobacteria</taxon>
        <taxon>Neisseriales</taxon>
        <taxon>Aquaspirillaceae</taxon>
        <taxon>Laribacter</taxon>
    </lineage>
</organism>